<dbReference type="Gene3D" id="3.30.1330.40">
    <property type="entry name" value="RutC-like"/>
    <property type="match status" value="1"/>
</dbReference>
<evidence type="ECO:0000313" key="2">
    <source>
        <dbReference type="Proteomes" id="UP000799428"/>
    </source>
</evidence>
<dbReference type="OrthoDB" id="309640at2759"/>
<gene>
    <name evidence="1" type="ORF">K504DRAFT_393542</name>
</gene>
<feature type="non-terminal residue" evidence="1">
    <location>
        <position position="1"/>
    </location>
</feature>
<evidence type="ECO:0000313" key="1">
    <source>
        <dbReference type="EMBL" id="KAF2702921.1"/>
    </source>
</evidence>
<organism evidence="1 2">
    <name type="scientific">Pleomassaria siparia CBS 279.74</name>
    <dbReference type="NCBI Taxonomy" id="1314801"/>
    <lineage>
        <taxon>Eukaryota</taxon>
        <taxon>Fungi</taxon>
        <taxon>Dikarya</taxon>
        <taxon>Ascomycota</taxon>
        <taxon>Pezizomycotina</taxon>
        <taxon>Dothideomycetes</taxon>
        <taxon>Pleosporomycetidae</taxon>
        <taxon>Pleosporales</taxon>
        <taxon>Pleomassariaceae</taxon>
        <taxon>Pleomassaria</taxon>
    </lineage>
</organism>
<dbReference type="InterPro" id="IPR006175">
    <property type="entry name" value="YjgF/YER057c/UK114"/>
</dbReference>
<protein>
    <recommendedName>
        <fullName evidence="3">YjgF-like protein</fullName>
    </recommendedName>
</protein>
<dbReference type="Pfam" id="PF01042">
    <property type="entry name" value="Ribonuc_L-PSP"/>
    <property type="match status" value="1"/>
</dbReference>
<evidence type="ECO:0008006" key="3">
    <source>
        <dbReference type="Google" id="ProtNLM"/>
    </source>
</evidence>
<dbReference type="EMBL" id="MU005791">
    <property type="protein sequence ID" value="KAF2702921.1"/>
    <property type="molecule type" value="Genomic_DNA"/>
</dbReference>
<sequence>SQVSISFANVDKCLEAVGATKGDIIQVRQYIVNLMRDGQGPDPERARLYVEWMGGLKPPSTVLGVQALAVKELLYEIEVVCVVTKE</sequence>
<dbReference type="InterPro" id="IPR035959">
    <property type="entry name" value="RutC-like_sf"/>
</dbReference>
<accession>A0A6G1JRS1</accession>
<proteinExistence type="predicted"/>
<keyword evidence="2" id="KW-1185">Reference proteome</keyword>
<dbReference type="Proteomes" id="UP000799428">
    <property type="component" value="Unassembled WGS sequence"/>
</dbReference>
<dbReference type="SUPFAM" id="SSF55298">
    <property type="entry name" value="YjgF-like"/>
    <property type="match status" value="1"/>
</dbReference>
<reference evidence="1" key="1">
    <citation type="journal article" date="2020" name="Stud. Mycol.">
        <title>101 Dothideomycetes genomes: a test case for predicting lifestyles and emergence of pathogens.</title>
        <authorList>
            <person name="Haridas S."/>
            <person name="Albert R."/>
            <person name="Binder M."/>
            <person name="Bloem J."/>
            <person name="Labutti K."/>
            <person name="Salamov A."/>
            <person name="Andreopoulos B."/>
            <person name="Baker S."/>
            <person name="Barry K."/>
            <person name="Bills G."/>
            <person name="Bluhm B."/>
            <person name="Cannon C."/>
            <person name="Castanera R."/>
            <person name="Culley D."/>
            <person name="Daum C."/>
            <person name="Ezra D."/>
            <person name="Gonzalez J."/>
            <person name="Henrissat B."/>
            <person name="Kuo A."/>
            <person name="Liang C."/>
            <person name="Lipzen A."/>
            <person name="Lutzoni F."/>
            <person name="Magnuson J."/>
            <person name="Mondo S."/>
            <person name="Nolan M."/>
            <person name="Ohm R."/>
            <person name="Pangilinan J."/>
            <person name="Park H.-J."/>
            <person name="Ramirez L."/>
            <person name="Alfaro M."/>
            <person name="Sun H."/>
            <person name="Tritt A."/>
            <person name="Yoshinaga Y."/>
            <person name="Zwiers L.-H."/>
            <person name="Turgeon B."/>
            <person name="Goodwin S."/>
            <person name="Spatafora J."/>
            <person name="Crous P."/>
            <person name="Grigoriev I."/>
        </authorList>
    </citation>
    <scope>NUCLEOTIDE SEQUENCE</scope>
    <source>
        <strain evidence="1">CBS 279.74</strain>
    </source>
</reference>
<dbReference type="AlphaFoldDB" id="A0A6G1JRS1"/>
<name>A0A6G1JRS1_9PLEO</name>